<evidence type="ECO:0000256" key="4">
    <source>
        <dbReference type="ARBA" id="ARBA00023163"/>
    </source>
</evidence>
<keyword evidence="4" id="KW-0804">Transcription</keyword>
<evidence type="ECO:0000313" key="7">
    <source>
        <dbReference type="Proteomes" id="UP000094469"/>
    </source>
</evidence>
<dbReference type="PANTHER" id="PTHR30204">
    <property type="entry name" value="REDOX-CYCLING DRUG-SENSING TRANSCRIPTIONAL ACTIVATOR SOXR"/>
    <property type="match status" value="1"/>
</dbReference>
<keyword evidence="3" id="KW-0238">DNA-binding</keyword>
<dbReference type="PANTHER" id="PTHR30204:SF69">
    <property type="entry name" value="MERR-FAMILY TRANSCRIPTIONAL REGULATOR"/>
    <property type="match status" value="1"/>
</dbReference>
<organism evidence="6 7">
    <name type="scientific">Enterococcus ureilyticus</name>
    <dbReference type="NCBI Taxonomy" id="1131292"/>
    <lineage>
        <taxon>Bacteria</taxon>
        <taxon>Bacillati</taxon>
        <taxon>Bacillota</taxon>
        <taxon>Bacilli</taxon>
        <taxon>Lactobacillales</taxon>
        <taxon>Enterococcaceae</taxon>
        <taxon>Enterococcus</taxon>
    </lineage>
</organism>
<proteinExistence type="predicted"/>
<dbReference type="OrthoDB" id="122388at2"/>
<dbReference type="InterPro" id="IPR047057">
    <property type="entry name" value="MerR_fam"/>
</dbReference>
<dbReference type="SMART" id="SM00422">
    <property type="entry name" value="HTH_MERR"/>
    <property type="match status" value="1"/>
</dbReference>
<dbReference type="RefSeq" id="WP_069641544.1">
    <property type="nucleotide sequence ID" value="NZ_JAFBEZ010000008.1"/>
</dbReference>
<dbReference type="STRING" id="1131292.BCR24_09930"/>
<dbReference type="GO" id="GO:0003677">
    <property type="term" value="F:DNA binding"/>
    <property type="evidence" value="ECO:0007669"/>
    <property type="project" value="UniProtKB-KW"/>
</dbReference>
<dbReference type="EMBL" id="MIKC01000042">
    <property type="protein sequence ID" value="OEG20228.1"/>
    <property type="molecule type" value="Genomic_DNA"/>
</dbReference>
<dbReference type="Pfam" id="PF00376">
    <property type="entry name" value="MerR"/>
    <property type="match status" value="1"/>
</dbReference>
<evidence type="ECO:0000313" key="6">
    <source>
        <dbReference type="EMBL" id="OEG20228.1"/>
    </source>
</evidence>
<feature type="domain" description="HTH merR-type" evidence="5">
    <location>
        <begin position="6"/>
        <end position="75"/>
    </location>
</feature>
<sequence length="259" mass="30903">MEKEKLLTVGQVAEIMKLPKSKIRYWDDMNLLTSSRNQQNGYRMFDMEDILTISDIDFYRRLDIPINKMTNLYRKSPEELWTILDETETRVAAELAELEKKQQGIKHRKDQLLSLIELKEKEFIDEPLDVERIIPIDLKDPNELQTYIDNPSSLVVYSNSDHEKELTYGFAVTTKEFVEEVTIWQQTEQTKYEYKQFLLTIKSDDPLENNFQSMKEKLKEQGYQTGTMIGRYIMTAEDQDGFYRDYYKTWIEVSKEHWA</sequence>
<evidence type="ECO:0000259" key="5">
    <source>
        <dbReference type="PROSITE" id="PS50937"/>
    </source>
</evidence>
<dbReference type="GO" id="GO:0003700">
    <property type="term" value="F:DNA-binding transcription factor activity"/>
    <property type="evidence" value="ECO:0007669"/>
    <property type="project" value="InterPro"/>
</dbReference>
<dbReference type="SUPFAM" id="SSF46955">
    <property type="entry name" value="Putative DNA-binding domain"/>
    <property type="match status" value="1"/>
</dbReference>
<keyword evidence="2" id="KW-0805">Transcription regulation</keyword>
<dbReference type="Gene3D" id="1.10.1660.10">
    <property type="match status" value="1"/>
</dbReference>
<name>A0A1E5H5I5_9ENTE</name>
<dbReference type="PROSITE" id="PS50937">
    <property type="entry name" value="HTH_MERR_2"/>
    <property type="match status" value="1"/>
</dbReference>
<dbReference type="Proteomes" id="UP000094469">
    <property type="component" value="Unassembled WGS sequence"/>
</dbReference>
<accession>A0A1E5H5I5</accession>
<protein>
    <recommendedName>
        <fullName evidence="5">HTH merR-type domain-containing protein</fullName>
    </recommendedName>
</protein>
<dbReference type="InterPro" id="IPR000551">
    <property type="entry name" value="MerR-type_HTH_dom"/>
</dbReference>
<dbReference type="CDD" id="cd00592">
    <property type="entry name" value="HTH_MerR-like"/>
    <property type="match status" value="1"/>
</dbReference>
<dbReference type="InterPro" id="IPR009061">
    <property type="entry name" value="DNA-bd_dom_put_sf"/>
</dbReference>
<comment type="caution">
    <text evidence="6">The sequence shown here is derived from an EMBL/GenBank/DDBJ whole genome shotgun (WGS) entry which is preliminary data.</text>
</comment>
<evidence type="ECO:0000256" key="2">
    <source>
        <dbReference type="ARBA" id="ARBA00023015"/>
    </source>
</evidence>
<evidence type="ECO:0000256" key="1">
    <source>
        <dbReference type="ARBA" id="ARBA00022491"/>
    </source>
</evidence>
<keyword evidence="7" id="KW-1185">Reference proteome</keyword>
<reference evidence="7" key="1">
    <citation type="submission" date="2016-09" db="EMBL/GenBank/DDBJ databases">
        <authorList>
            <person name="Gulvik C.A."/>
        </authorList>
    </citation>
    <scope>NUCLEOTIDE SEQUENCE [LARGE SCALE GENOMIC DNA]</scope>
    <source>
        <strain evidence="7">LMG 26676</strain>
    </source>
</reference>
<gene>
    <name evidence="6" type="ORF">BCR24_09930</name>
</gene>
<keyword evidence="1" id="KW-0678">Repressor</keyword>
<evidence type="ECO:0000256" key="3">
    <source>
        <dbReference type="ARBA" id="ARBA00023125"/>
    </source>
</evidence>
<dbReference type="AlphaFoldDB" id="A0A1E5H5I5"/>